<dbReference type="AlphaFoldDB" id="N6YRX5"/>
<evidence type="ECO:0000313" key="3">
    <source>
        <dbReference type="EMBL" id="ENO97071.1"/>
    </source>
</evidence>
<accession>N6YRX5</accession>
<dbReference type="Pfam" id="PF01797">
    <property type="entry name" value="Y1_Tnp"/>
    <property type="match status" value="1"/>
</dbReference>
<evidence type="ECO:0000256" key="1">
    <source>
        <dbReference type="SAM" id="MobiDB-lite"/>
    </source>
</evidence>
<name>N6YRX5_9RHOO</name>
<dbReference type="PANTHER" id="PTHR34322:SF2">
    <property type="entry name" value="TRANSPOSASE IS200-LIKE DOMAIN-CONTAINING PROTEIN"/>
    <property type="match status" value="1"/>
</dbReference>
<dbReference type="InterPro" id="IPR036515">
    <property type="entry name" value="Transposase_17_sf"/>
</dbReference>
<dbReference type="Proteomes" id="UP000013047">
    <property type="component" value="Unassembled WGS sequence"/>
</dbReference>
<dbReference type="GO" id="GO:0004803">
    <property type="term" value="F:transposase activity"/>
    <property type="evidence" value="ECO:0007669"/>
    <property type="project" value="InterPro"/>
</dbReference>
<dbReference type="Gene3D" id="3.30.70.1290">
    <property type="entry name" value="Transposase IS200-like"/>
    <property type="match status" value="1"/>
</dbReference>
<evidence type="ECO:0000313" key="4">
    <source>
        <dbReference type="Proteomes" id="UP000013047"/>
    </source>
</evidence>
<dbReference type="SUPFAM" id="SSF143422">
    <property type="entry name" value="Transposase IS200-like"/>
    <property type="match status" value="1"/>
</dbReference>
<feature type="domain" description="Transposase IS200-like" evidence="2">
    <location>
        <begin position="1"/>
        <end position="111"/>
    </location>
</feature>
<reference evidence="3 4" key="1">
    <citation type="submission" date="2012-09" db="EMBL/GenBank/DDBJ databases">
        <title>Draft Genome Sequences of 6 Strains from Genus Thauera.</title>
        <authorList>
            <person name="Liu B."/>
            <person name="Shapleigh J.P."/>
            <person name="Frostegard A.H."/>
        </authorList>
    </citation>
    <scope>NUCLEOTIDE SEQUENCE [LARGE SCALE GENOMIC DNA]</scope>
    <source>
        <strain evidence="3 4">B4P</strain>
    </source>
</reference>
<protein>
    <recommendedName>
        <fullName evidence="2">Transposase IS200-like domain-containing protein</fullName>
    </recommendedName>
</protein>
<keyword evidence="4" id="KW-1185">Reference proteome</keyword>
<comment type="caution">
    <text evidence="3">The sequence shown here is derived from an EMBL/GenBank/DDBJ whole genome shotgun (WGS) entry which is preliminary data.</text>
</comment>
<evidence type="ECO:0000259" key="2">
    <source>
        <dbReference type="SMART" id="SM01321"/>
    </source>
</evidence>
<sequence length="283" mass="31957">MYHLTSRGDRREPIYADDVDRLLWLELFGEVCDRFNWRCHAWCQMGNHYHLVVETAEANLSRGMRQLNGVYTQAANRRHARVGHVFQGRYKAILVEADVYLVELARYVVLNPVRAGLCGDAREWPWSSHRALMGLVDPPSWLETDWVLGQFGSERTAAVRRYEDFVRAGVGLPPIWERLNAQIYLGSGAFADEMAHKVPDDGRLDEVPRLQRRPQGMSLQAYVERSASRDAAIAEAAASGAFTLAQLAQFFGLHYSSISRIVAKDRKARQPPGAGNASEQMSK</sequence>
<dbReference type="GO" id="GO:0003677">
    <property type="term" value="F:DNA binding"/>
    <property type="evidence" value="ECO:0007669"/>
    <property type="project" value="InterPro"/>
</dbReference>
<dbReference type="GO" id="GO:0006313">
    <property type="term" value="P:DNA transposition"/>
    <property type="evidence" value="ECO:0007669"/>
    <property type="project" value="InterPro"/>
</dbReference>
<feature type="region of interest" description="Disordered" evidence="1">
    <location>
        <begin position="264"/>
        <end position="283"/>
    </location>
</feature>
<gene>
    <name evidence="3" type="ORF">C667_10790</name>
</gene>
<dbReference type="EMBL" id="AMXF01000066">
    <property type="protein sequence ID" value="ENO97071.1"/>
    <property type="molecule type" value="Genomic_DNA"/>
</dbReference>
<proteinExistence type="predicted"/>
<organism evidence="3 4">
    <name type="scientific">Thauera phenylacetica B4P</name>
    <dbReference type="NCBI Taxonomy" id="1234382"/>
    <lineage>
        <taxon>Bacteria</taxon>
        <taxon>Pseudomonadati</taxon>
        <taxon>Pseudomonadota</taxon>
        <taxon>Betaproteobacteria</taxon>
        <taxon>Rhodocyclales</taxon>
        <taxon>Zoogloeaceae</taxon>
        <taxon>Thauera</taxon>
    </lineage>
</organism>
<dbReference type="InterPro" id="IPR002686">
    <property type="entry name" value="Transposase_17"/>
</dbReference>
<dbReference type="SMART" id="SM01321">
    <property type="entry name" value="Y1_Tnp"/>
    <property type="match status" value="1"/>
</dbReference>
<dbReference type="PANTHER" id="PTHR34322">
    <property type="entry name" value="TRANSPOSASE, Y1_TNP DOMAIN-CONTAINING"/>
    <property type="match status" value="1"/>
</dbReference>